<dbReference type="PANTHER" id="PTHR30126:SF94">
    <property type="entry name" value="LYSR FAMILY TRANSCRIPTIONAL REGULATOR"/>
    <property type="match status" value="1"/>
</dbReference>
<accession>A0ABU5DUH3</accession>
<dbReference type="InterPro" id="IPR000847">
    <property type="entry name" value="LysR_HTH_N"/>
</dbReference>
<keyword evidence="3" id="KW-0238">DNA-binding</keyword>
<keyword evidence="4" id="KW-0804">Transcription</keyword>
<dbReference type="InterPro" id="IPR036388">
    <property type="entry name" value="WH-like_DNA-bd_sf"/>
</dbReference>
<evidence type="ECO:0000256" key="2">
    <source>
        <dbReference type="ARBA" id="ARBA00023015"/>
    </source>
</evidence>
<dbReference type="InterPro" id="IPR005119">
    <property type="entry name" value="LysR_subst-bd"/>
</dbReference>
<dbReference type="SUPFAM" id="SSF53850">
    <property type="entry name" value="Periplasmic binding protein-like II"/>
    <property type="match status" value="1"/>
</dbReference>
<comment type="similarity">
    <text evidence="1">Belongs to the LysR transcriptional regulatory family.</text>
</comment>
<sequence>MSYSQLRAFDAVARSGSFSRAADMLGVTQPAVSLQVAALERAYRTDLLTRKGATVSLTADGATLFGLTRQMFGVEAEIEDFLGSSLKLQRGHLRFAADGPHLALDLLAAFRASHPGVTVELILGNATETWNALLQSAADIAMLANPPEDPRVAALPVAVQDMMLLVPRGHALAKRGEVALKDIVAEKVVFREHGSNTQRTLERALRKQRLHLFPVLTVGSREAMIEAVSRRIGVGFVFDREKNADPRSVAVPIRELRGSNRNMLVYLKPRRRRRTVAALIEIASKQPVAAQ</sequence>
<dbReference type="PANTHER" id="PTHR30126">
    <property type="entry name" value="HTH-TYPE TRANSCRIPTIONAL REGULATOR"/>
    <property type="match status" value="1"/>
</dbReference>
<keyword evidence="2" id="KW-0805">Transcription regulation</keyword>
<dbReference type="EMBL" id="JAXCLX010000001">
    <property type="protein sequence ID" value="MDY0870590.1"/>
    <property type="molecule type" value="Genomic_DNA"/>
</dbReference>
<dbReference type="Pfam" id="PF00126">
    <property type="entry name" value="HTH_1"/>
    <property type="match status" value="1"/>
</dbReference>
<dbReference type="PROSITE" id="PS50931">
    <property type="entry name" value="HTH_LYSR"/>
    <property type="match status" value="1"/>
</dbReference>
<evidence type="ECO:0000259" key="5">
    <source>
        <dbReference type="PROSITE" id="PS50931"/>
    </source>
</evidence>
<dbReference type="Gene3D" id="3.40.190.290">
    <property type="match status" value="1"/>
</dbReference>
<name>A0ABU5DUH3_9PROT</name>
<dbReference type="Pfam" id="PF03466">
    <property type="entry name" value="LysR_substrate"/>
    <property type="match status" value="1"/>
</dbReference>
<comment type="caution">
    <text evidence="6">The sequence shown here is derived from an EMBL/GenBank/DDBJ whole genome shotgun (WGS) entry which is preliminary data.</text>
</comment>
<dbReference type="Gene3D" id="1.10.10.10">
    <property type="entry name" value="Winged helix-like DNA-binding domain superfamily/Winged helix DNA-binding domain"/>
    <property type="match status" value="1"/>
</dbReference>
<evidence type="ECO:0000313" key="7">
    <source>
        <dbReference type="Proteomes" id="UP001271769"/>
    </source>
</evidence>
<keyword evidence="7" id="KW-1185">Reference proteome</keyword>
<dbReference type="Proteomes" id="UP001271769">
    <property type="component" value="Unassembled WGS sequence"/>
</dbReference>
<evidence type="ECO:0000256" key="4">
    <source>
        <dbReference type="ARBA" id="ARBA00023163"/>
    </source>
</evidence>
<protein>
    <submittedName>
        <fullName evidence="6">LysR family transcriptional regulator</fullName>
    </submittedName>
</protein>
<evidence type="ECO:0000256" key="1">
    <source>
        <dbReference type="ARBA" id="ARBA00009437"/>
    </source>
</evidence>
<dbReference type="SUPFAM" id="SSF46785">
    <property type="entry name" value="Winged helix' DNA-binding domain"/>
    <property type="match status" value="1"/>
</dbReference>
<reference evidence="6 7" key="1">
    <citation type="journal article" date="2013" name="Antonie Van Leeuwenhoek">
        <title>Dongia rigui sp. nov., isolated from freshwater of a large wetland in Korea.</title>
        <authorList>
            <person name="Baik K.S."/>
            <person name="Hwang Y.M."/>
            <person name="Choi J.S."/>
            <person name="Kwon J."/>
            <person name="Seong C.N."/>
        </authorList>
    </citation>
    <scope>NUCLEOTIDE SEQUENCE [LARGE SCALE GENOMIC DNA]</scope>
    <source>
        <strain evidence="6 7">04SU4-P</strain>
    </source>
</reference>
<organism evidence="6 7">
    <name type="scientific">Dongia rigui</name>
    <dbReference type="NCBI Taxonomy" id="940149"/>
    <lineage>
        <taxon>Bacteria</taxon>
        <taxon>Pseudomonadati</taxon>
        <taxon>Pseudomonadota</taxon>
        <taxon>Alphaproteobacteria</taxon>
        <taxon>Rhodospirillales</taxon>
        <taxon>Dongiaceae</taxon>
        <taxon>Dongia</taxon>
    </lineage>
</organism>
<dbReference type="CDD" id="cd05466">
    <property type="entry name" value="PBP2_LTTR_substrate"/>
    <property type="match status" value="1"/>
</dbReference>
<gene>
    <name evidence="6" type="ORF">SMD31_01595</name>
</gene>
<feature type="domain" description="HTH lysR-type" evidence="5">
    <location>
        <begin position="1"/>
        <end position="58"/>
    </location>
</feature>
<dbReference type="PRINTS" id="PR00039">
    <property type="entry name" value="HTHLYSR"/>
</dbReference>
<evidence type="ECO:0000313" key="6">
    <source>
        <dbReference type="EMBL" id="MDY0870590.1"/>
    </source>
</evidence>
<evidence type="ECO:0000256" key="3">
    <source>
        <dbReference type="ARBA" id="ARBA00023125"/>
    </source>
</evidence>
<dbReference type="InterPro" id="IPR036390">
    <property type="entry name" value="WH_DNA-bd_sf"/>
</dbReference>
<proteinExistence type="inferred from homology"/>